<name>A0A1W6K5R1_9GAMM</name>
<dbReference type="AlphaFoldDB" id="A0A1W6K5R1"/>
<gene>
    <name evidence="3" type="ORF">MARSALSMR5_00653</name>
</gene>
<reference evidence="3 4" key="1">
    <citation type="submission" date="2017-04" db="EMBL/GenBank/DDBJ databases">
        <title>Genome Sequence of Marinobacter salarius strain SMR5 Isolated from a culture of the Diatom Skeletonema marinoi.</title>
        <authorList>
            <person name="Topel M."/>
            <person name="Pinder M.I.M."/>
            <person name="Johansson O.N."/>
            <person name="Kourtchenko O."/>
            <person name="Godhe A."/>
            <person name="Clarke A.K."/>
        </authorList>
    </citation>
    <scope>NUCLEOTIDE SEQUENCE [LARGE SCALE GENOMIC DNA]</scope>
    <source>
        <strain evidence="3 4">SMR5</strain>
    </source>
</reference>
<evidence type="ECO:0000313" key="3">
    <source>
        <dbReference type="EMBL" id="ARM82751.1"/>
    </source>
</evidence>
<dbReference type="Proteomes" id="UP000193100">
    <property type="component" value="Chromosome"/>
</dbReference>
<accession>A0A1W6K5R1</accession>
<evidence type="ECO:0000256" key="1">
    <source>
        <dbReference type="SAM" id="MobiDB-lite"/>
    </source>
</evidence>
<dbReference type="InterPro" id="IPR022529">
    <property type="entry name" value="DUF3530"/>
</dbReference>
<protein>
    <recommendedName>
        <fullName evidence="5">DUF3530 family protein</fullName>
    </recommendedName>
</protein>
<feature type="signal peptide" evidence="2">
    <location>
        <begin position="1"/>
        <end position="29"/>
    </location>
</feature>
<dbReference type="EMBL" id="CP020931">
    <property type="protein sequence ID" value="ARM82751.1"/>
    <property type="molecule type" value="Genomic_DNA"/>
</dbReference>
<sequence length="339" mass="35601">MSKWIKKPVVQCRVILACLVAFWASLALAQAPKEAQKGAQNPTGKEAGKPSGAAVERPLISTGLDSDAIARAWPDSSVWLEPPEEEPVLALFEPEAETPAKGAVLILADEGQSPASGLAAALRRPMARAGWAVMVLGLEMPPYEVQEARRQRGLEAPEEAGAPDTDAADETGDKPGESVMIDVMASDDVEALANQYQARIQKTLAAAAGNLVGRGYSRVVMVGVGRAAGHVTRAATASGGQDVSALVWIAPAFSQSDSIALTESLGEPGAPKVLELHSARSSLGAGGMAQRSPKQREAAFRRAGIAGYSRQPVAMTEQPQPREAQALTNRISAWLDSER</sequence>
<feature type="chain" id="PRO_5010864865" description="DUF3530 family protein" evidence="2">
    <location>
        <begin position="30"/>
        <end position="339"/>
    </location>
</feature>
<feature type="region of interest" description="Disordered" evidence="1">
    <location>
        <begin position="151"/>
        <end position="175"/>
    </location>
</feature>
<evidence type="ECO:0000256" key="2">
    <source>
        <dbReference type="SAM" id="SignalP"/>
    </source>
</evidence>
<organism evidence="3 4">
    <name type="scientific">Marinobacter salarius</name>
    <dbReference type="NCBI Taxonomy" id="1420917"/>
    <lineage>
        <taxon>Bacteria</taxon>
        <taxon>Pseudomonadati</taxon>
        <taxon>Pseudomonadota</taxon>
        <taxon>Gammaproteobacteria</taxon>
        <taxon>Pseudomonadales</taxon>
        <taxon>Marinobacteraceae</taxon>
        <taxon>Marinobacter</taxon>
    </lineage>
</organism>
<dbReference type="RefSeq" id="WP_085678777.1">
    <property type="nucleotide sequence ID" value="NZ_CP020931.1"/>
</dbReference>
<proteinExistence type="predicted"/>
<evidence type="ECO:0000313" key="4">
    <source>
        <dbReference type="Proteomes" id="UP000193100"/>
    </source>
</evidence>
<evidence type="ECO:0008006" key="5">
    <source>
        <dbReference type="Google" id="ProtNLM"/>
    </source>
</evidence>
<dbReference type="GeneID" id="77254644"/>
<keyword evidence="2" id="KW-0732">Signal</keyword>
<dbReference type="Pfam" id="PF12048">
    <property type="entry name" value="DUF3530"/>
    <property type="match status" value="1"/>
</dbReference>